<accession>A0A2N5WYZ8</accession>
<evidence type="ECO:0008006" key="3">
    <source>
        <dbReference type="Google" id="ProtNLM"/>
    </source>
</evidence>
<dbReference type="Pfam" id="PF14375">
    <property type="entry name" value="Cys_rich_CWC"/>
    <property type="match status" value="1"/>
</dbReference>
<dbReference type="RefSeq" id="WP_075998702.1">
    <property type="nucleotide sequence ID" value="NZ_PKUS01000029.1"/>
</dbReference>
<dbReference type="OrthoDB" id="8912324at2"/>
<proteinExistence type="predicted"/>
<keyword evidence="2" id="KW-1185">Reference proteome</keyword>
<name>A0A2N5WYZ8_9GAMM</name>
<comment type="caution">
    <text evidence="1">The sequence shown here is derived from an EMBL/GenBank/DDBJ whole genome shotgun (WGS) entry which is preliminary data.</text>
</comment>
<gene>
    <name evidence="1" type="ORF">C0039_17065</name>
</gene>
<protein>
    <recommendedName>
        <fullName evidence="3">Cysteine-rich CWC family protein</fullName>
    </recommendedName>
</protein>
<sequence length="66" mass="6843">MDSKAADKCPLCAGDNACAIAAGQAGETCWCTNVPIPASVLEALPNSERGVRCLCRNCATGEETKR</sequence>
<evidence type="ECO:0000313" key="2">
    <source>
        <dbReference type="Proteomes" id="UP000235005"/>
    </source>
</evidence>
<dbReference type="AlphaFoldDB" id="A0A2N5WYZ8"/>
<reference evidence="1 2" key="1">
    <citation type="submission" date="2018-01" db="EMBL/GenBank/DDBJ databases">
        <title>The draft genome sequence of Halioglobus lutimaris HF004.</title>
        <authorList>
            <person name="Du Z.-J."/>
            <person name="Shi M.-J."/>
        </authorList>
    </citation>
    <scope>NUCLEOTIDE SEQUENCE [LARGE SCALE GENOMIC DNA]</scope>
    <source>
        <strain evidence="1 2">HF004</strain>
    </source>
</reference>
<dbReference type="InterPro" id="IPR032720">
    <property type="entry name" value="Cys_rich_CWC"/>
</dbReference>
<evidence type="ECO:0000313" key="1">
    <source>
        <dbReference type="EMBL" id="PLW67450.1"/>
    </source>
</evidence>
<organism evidence="1 2">
    <name type="scientific">Pseudohalioglobus lutimaris</name>
    <dbReference type="NCBI Taxonomy" id="1737061"/>
    <lineage>
        <taxon>Bacteria</taxon>
        <taxon>Pseudomonadati</taxon>
        <taxon>Pseudomonadota</taxon>
        <taxon>Gammaproteobacteria</taxon>
        <taxon>Cellvibrionales</taxon>
        <taxon>Halieaceae</taxon>
        <taxon>Pseudohalioglobus</taxon>
    </lineage>
</organism>
<dbReference type="EMBL" id="PKUS01000029">
    <property type="protein sequence ID" value="PLW67450.1"/>
    <property type="molecule type" value="Genomic_DNA"/>
</dbReference>
<dbReference type="Proteomes" id="UP000235005">
    <property type="component" value="Unassembled WGS sequence"/>
</dbReference>